<dbReference type="Gene3D" id="3.30.70.240">
    <property type="match status" value="1"/>
</dbReference>
<feature type="region of interest" description="Disordered" evidence="7">
    <location>
        <begin position="344"/>
        <end position="371"/>
    </location>
</feature>
<keyword evidence="3" id="KW-0547">Nucleotide-binding</keyword>
<proteinExistence type="predicted"/>
<dbReference type="CDD" id="cd04090">
    <property type="entry name" value="EF2_II_snRNP"/>
    <property type="match status" value="1"/>
</dbReference>
<keyword evidence="2" id="KW-0507">mRNA processing</keyword>
<feature type="region of interest" description="Disordered" evidence="7">
    <location>
        <begin position="386"/>
        <end position="405"/>
    </location>
</feature>
<dbReference type="InterPro" id="IPR005517">
    <property type="entry name" value="Transl_elong_EFG/EF2_IV"/>
</dbReference>
<keyword evidence="10" id="KW-1185">Reference proteome</keyword>
<dbReference type="SMART" id="SM00889">
    <property type="entry name" value="EFG_IV"/>
    <property type="match status" value="1"/>
</dbReference>
<dbReference type="CDD" id="cd01683">
    <property type="entry name" value="EF2_IV_snRNP"/>
    <property type="match status" value="1"/>
</dbReference>
<feature type="compositionally biased region" description="Low complexity" evidence="7">
    <location>
        <begin position="318"/>
        <end position="330"/>
    </location>
</feature>
<dbReference type="InterPro" id="IPR035647">
    <property type="entry name" value="EFG_III/V"/>
</dbReference>
<keyword evidence="6" id="KW-0539">Nucleus</keyword>
<feature type="domain" description="Tr-type G" evidence="8">
    <location>
        <begin position="128"/>
        <end position="235"/>
    </location>
</feature>
<organism evidence="9 10">
    <name type="scientific">Pristionchus pacificus</name>
    <name type="common">Parasitic nematode worm</name>
    <dbReference type="NCBI Taxonomy" id="54126"/>
    <lineage>
        <taxon>Eukaryota</taxon>
        <taxon>Metazoa</taxon>
        <taxon>Ecdysozoa</taxon>
        <taxon>Nematoda</taxon>
        <taxon>Chromadorea</taxon>
        <taxon>Rhabditida</taxon>
        <taxon>Rhabditina</taxon>
        <taxon>Diplogasteromorpha</taxon>
        <taxon>Diplogasteroidea</taxon>
        <taxon>Neodiplogasteridae</taxon>
        <taxon>Pristionchus</taxon>
    </lineage>
</organism>
<dbReference type="GO" id="GO:0000398">
    <property type="term" value="P:mRNA splicing, via spliceosome"/>
    <property type="evidence" value="ECO:0000318"/>
    <property type="project" value="GO_Central"/>
</dbReference>
<feature type="region of interest" description="Disordered" evidence="7">
    <location>
        <begin position="1"/>
        <end position="53"/>
    </location>
</feature>
<dbReference type="InterPro" id="IPR000795">
    <property type="entry name" value="T_Tr_GTP-bd_dom"/>
</dbReference>
<evidence type="ECO:0000256" key="5">
    <source>
        <dbReference type="ARBA" id="ARBA00023187"/>
    </source>
</evidence>
<dbReference type="SUPFAM" id="SSF54211">
    <property type="entry name" value="Ribosomal protein S5 domain 2-like"/>
    <property type="match status" value="1"/>
</dbReference>
<dbReference type="InterPro" id="IPR000640">
    <property type="entry name" value="EFG_V-like"/>
</dbReference>
<dbReference type="InterPro" id="IPR009000">
    <property type="entry name" value="Transl_B-barrel_sf"/>
</dbReference>
<feature type="region of interest" description="Disordered" evidence="7">
    <location>
        <begin position="838"/>
        <end position="878"/>
    </location>
</feature>
<dbReference type="InterPro" id="IPR027417">
    <property type="entry name" value="P-loop_NTPase"/>
</dbReference>
<dbReference type="EnsemblMetazoa" id="PPA40089.1">
    <property type="protein sequence ID" value="PPA40089.1"/>
    <property type="gene ID" value="WBGene00278458"/>
</dbReference>
<sequence>MDSDLYDEFGNYIGPDLDSDEDDDQEELPQGDDESGEENDGENDDMEDDEPEPVGNQIVLHEDKKYYASAMEVYGEDVETLVQEEDAQPLTEPIVKPVKQRKFEACEHNLPETTYKKEYLADLMDCPHVIRNIAIAGHLHHGKTTFVDCLMEQTHPEFTRADDKDTRFTDTLFIEQQRGCSVKATPISIVMQDSRSKSYLLNIVDTPGHVNFSDEMTAAYRISDGVVVVVDAHEGTLAMVKNCGVCGQRGNEHMRMFPSNSLPLKQELWMDRLNLLPEESHRLLEGFREGLNRNPPVKSFWCDRHFEGKPDPIDRRTPTTPNPADTPNTAVTALPQITRQLSEVRVNDRSSIASSHHSNAQSASFPSPFRGNSASFPSPLRIISETSNGDNLVSSQQSDKTVRTEELCSSQETVTMDEEEAFVVPSALPQFLLVSSSQLLKLFDRCPSCGLKTIESMTSFINGSALKLKWTCEFCTGEQSWSSQTRLKGRYYEGNVKLACAAHTTGLPLPASRGVDVSVDGRYDSPGYSASNCTVSCIDLQTNLLFMVVNMHKKEKGIDNVSGRMEKVGVRTGLRSIQALQIKIRSLCSDNDSKIGKMMREDPQLRDIKHINHDLRKISKLACCSNIKHWRRQIVNHAYYVHSKFGKSRQRGLMYWMSVLPHVTGRHANFRKVPFLSGIKKCMHSRLRPSNSHIIKRDSVEYQELKAIIMKPTFLAGFLRASPKKNTSPKENFNSIINMYAPKSKACSRRWYGERIKLATMHFNTLALLNLLNLRKEKGSSSVNAIGRESKAVKRKMGKADHEWRREAIPEVIEGRLLELFMRKHNVPNDRAYLQAMQDEEEDVGSNDEEAEEGGEGKDGGESDVSEELGGGVYGEEVDSDLDPVMKAIDLSDVEDEESEEEDSVMVNTERAIRHAVQERLPITLLINKIDVLLLELKLPPQDAFYKLRHTIDSVNSLLKTFAEDVEATVLSPLLGNVIFASSRYNVCFSLVSFAKMYTYHYGDKLDYKQFARRLWGDMYFNKETRKFTKTPINTSQQRSFVEFILEPLYKIFSQVVGDVDTCLPSMMNELGIKLTKEEQRMNVRPLIALICKRYFGDFNAFVDMVTQHIESPQENARKKVEQTWLGPSESRMAKEMFKCDANGPLMVHTTKNYPTADATSFRVFGRVISGTLEAGQDLRVLGENYSIQDEEDCRRMTVGRLWIHEARYTVQVSRVPAGNWVLIEGIDEPIVKTATLTELDWDEDMYIFRPLKFNTKSVVRMAVEPVNPSELPKMLDGLRKVNKSYPLLTTRVEESGEHVLLGTGELYLDCVMHDMRKVFSEIDLKVADPVVTFCETVVETSSLKCFAETPNKKNKLTMIAEPLEKGLAEDIENEVVEIGWNRKRLGEFFQSKYEWDLLAARSIWAFGPDAAGPNVLLDDTLPSEVDKELLGGVRESLVQGFQWATREGPLCEEPIRNVKLKIVDAVISNEPLYRGGGQIIPTARRCAYSAFLVLEVIAPADCVSAVYTVLAKRRGHVTTDAPIPGSPLYTIKAFLPVMDSFGFETDLRTHTQGQAFNLSVFSHWQIVPGDPLDKSVVIRPLEVQPANQLAREFMVKTRRRKGLSEDVSVNKFFDDPMLLELAKQQDIFNYSAF</sequence>
<reference evidence="10" key="1">
    <citation type="journal article" date="2008" name="Nat. Genet.">
        <title>The Pristionchus pacificus genome provides a unique perspective on nematode lifestyle and parasitism.</title>
        <authorList>
            <person name="Dieterich C."/>
            <person name="Clifton S.W."/>
            <person name="Schuster L.N."/>
            <person name="Chinwalla A."/>
            <person name="Delehaunty K."/>
            <person name="Dinkelacker I."/>
            <person name="Fulton L."/>
            <person name="Fulton R."/>
            <person name="Godfrey J."/>
            <person name="Minx P."/>
            <person name="Mitreva M."/>
            <person name="Roeseler W."/>
            <person name="Tian H."/>
            <person name="Witte H."/>
            <person name="Yang S.P."/>
            <person name="Wilson R.K."/>
            <person name="Sommer R.J."/>
        </authorList>
    </citation>
    <scope>NUCLEOTIDE SEQUENCE [LARGE SCALE GENOMIC DNA]</scope>
    <source>
        <strain evidence="10">PS312</strain>
    </source>
</reference>
<dbReference type="InterPro" id="IPR031950">
    <property type="entry name" value="EFTUD2_N"/>
</dbReference>
<dbReference type="GO" id="GO:0005525">
    <property type="term" value="F:GTP binding"/>
    <property type="evidence" value="ECO:0007669"/>
    <property type="project" value="UniProtKB-KW"/>
</dbReference>
<dbReference type="FunFam" id="3.30.70.240:FF:000004">
    <property type="entry name" value="116 kDa U5 small nuclear ribonucleoprotein"/>
    <property type="match status" value="1"/>
</dbReference>
<keyword evidence="4" id="KW-0342">GTP-binding</keyword>
<accession>A0A2A6BWD8</accession>
<evidence type="ECO:0000256" key="7">
    <source>
        <dbReference type="SAM" id="MobiDB-lite"/>
    </source>
</evidence>
<dbReference type="CDD" id="cd04098">
    <property type="entry name" value="eEF2_C_snRNP"/>
    <property type="match status" value="1"/>
</dbReference>
<dbReference type="PANTHER" id="PTHR42908">
    <property type="entry name" value="TRANSLATION ELONGATION FACTOR-RELATED"/>
    <property type="match status" value="1"/>
</dbReference>
<evidence type="ECO:0000256" key="1">
    <source>
        <dbReference type="ARBA" id="ARBA00004123"/>
    </source>
</evidence>
<feature type="compositionally biased region" description="Low complexity" evidence="7">
    <location>
        <begin position="350"/>
        <end position="364"/>
    </location>
</feature>
<evidence type="ECO:0000256" key="4">
    <source>
        <dbReference type="ARBA" id="ARBA00023134"/>
    </source>
</evidence>
<dbReference type="FunFam" id="3.90.1430.10:FF:000001">
    <property type="entry name" value="116 kDa U5 small nuclear ribonucleoprotein component"/>
    <property type="match status" value="1"/>
</dbReference>
<dbReference type="SUPFAM" id="SSF54980">
    <property type="entry name" value="EF-G C-terminal domain-like"/>
    <property type="match status" value="2"/>
</dbReference>
<dbReference type="InterPro" id="IPR035655">
    <property type="entry name" value="U5-116kDa_C"/>
</dbReference>
<dbReference type="GO" id="GO:0046540">
    <property type="term" value="C:U4/U6 x U5 tri-snRNP complex"/>
    <property type="evidence" value="ECO:0000318"/>
    <property type="project" value="GO_Central"/>
</dbReference>
<dbReference type="GO" id="GO:0003924">
    <property type="term" value="F:GTPase activity"/>
    <property type="evidence" value="ECO:0000318"/>
    <property type="project" value="GO_Central"/>
</dbReference>
<dbReference type="SUPFAM" id="SSF52540">
    <property type="entry name" value="P-loop containing nucleoside triphosphate hydrolases"/>
    <property type="match status" value="2"/>
</dbReference>
<feature type="region of interest" description="Disordered" evidence="7">
    <location>
        <begin position="308"/>
        <end position="330"/>
    </location>
</feature>
<dbReference type="FunFam" id="3.30.230.10:FF:000009">
    <property type="entry name" value="116 kDa U5 small nuclear ribonucleoprotein component"/>
    <property type="match status" value="1"/>
</dbReference>
<dbReference type="Gene3D" id="3.30.70.870">
    <property type="entry name" value="Elongation Factor G (Translational Gtpase), domain 3"/>
    <property type="match status" value="1"/>
</dbReference>
<evidence type="ECO:0000256" key="2">
    <source>
        <dbReference type="ARBA" id="ARBA00022664"/>
    </source>
</evidence>
<dbReference type="Gene3D" id="3.90.1430.10">
    <property type="entry name" value="Yeast translation eEF2 (G' domain)"/>
    <property type="match status" value="1"/>
</dbReference>
<accession>A0A8R1YZE9</accession>
<reference evidence="9" key="2">
    <citation type="submission" date="2022-06" db="UniProtKB">
        <authorList>
            <consortium name="EnsemblMetazoa"/>
        </authorList>
    </citation>
    <scope>IDENTIFICATION</scope>
    <source>
        <strain evidence="9">PS312</strain>
    </source>
</reference>
<dbReference type="GO" id="GO:0005829">
    <property type="term" value="C:cytosol"/>
    <property type="evidence" value="ECO:0000318"/>
    <property type="project" value="GO_Central"/>
</dbReference>
<dbReference type="Pfam" id="PF03144">
    <property type="entry name" value="GTP_EFTU_D2"/>
    <property type="match status" value="1"/>
</dbReference>
<dbReference type="SUPFAM" id="SSF50447">
    <property type="entry name" value="Translation proteins"/>
    <property type="match status" value="1"/>
</dbReference>
<dbReference type="PANTHER" id="PTHR42908:SF6">
    <property type="entry name" value="116 KDA U5 SMALL NUCLEAR RIBONUCLEOPROTEIN COMPONENT"/>
    <property type="match status" value="1"/>
</dbReference>
<keyword evidence="5" id="KW-0508">mRNA splicing</keyword>
<gene>
    <name evidence="9" type="primary">WBGene00278458</name>
</gene>
<dbReference type="Gene3D" id="2.40.30.10">
    <property type="entry name" value="Translation factors"/>
    <property type="match status" value="1"/>
</dbReference>
<dbReference type="InterPro" id="IPR014721">
    <property type="entry name" value="Ribsml_uS5_D2-typ_fold_subgr"/>
</dbReference>
<dbReference type="GO" id="GO:0071007">
    <property type="term" value="C:U2-type catalytic step 2 spliceosome"/>
    <property type="evidence" value="ECO:0000318"/>
    <property type="project" value="GO_Central"/>
</dbReference>
<name>A0A2A6BWD8_PRIPA</name>
<dbReference type="Pfam" id="PF16004">
    <property type="entry name" value="EFTUD2"/>
    <property type="match status" value="1"/>
</dbReference>
<evidence type="ECO:0000259" key="8">
    <source>
        <dbReference type="PROSITE" id="PS51722"/>
    </source>
</evidence>
<dbReference type="CDD" id="cd16264">
    <property type="entry name" value="snRNP_III"/>
    <property type="match status" value="1"/>
</dbReference>
<evidence type="ECO:0000256" key="6">
    <source>
        <dbReference type="ARBA" id="ARBA00023242"/>
    </source>
</evidence>
<protein>
    <submittedName>
        <fullName evidence="9">Eftu-2</fullName>
    </submittedName>
</protein>
<dbReference type="SMART" id="SM00838">
    <property type="entry name" value="EFG_C"/>
    <property type="match status" value="1"/>
</dbReference>
<feature type="compositionally biased region" description="Acidic residues" evidence="7">
    <location>
        <begin position="838"/>
        <end position="854"/>
    </location>
</feature>
<dbReference type="FunFam" id="2.40.30.10:FF:000029">
    <property type="entry name" value="116 kDa U5 small nuclear ribonucleoprotein component"/>
    <property type="match status" value="1"/>
</dbReference>
<dbReference type="Gene3D" id="3.40.50.300">
    <property type="entry name" value="P-loop containing nucleotide triphosphate hydrolases"/>
    <property type="match status" value="1"/>
</dbReference>
<evidence type="ECO:0000256" key="3">
    <source>
        <dbReference type="ARBA" id="ARBA00022741"/>
    </source>
</evidence>
<dbReference type="Gene3D" id="3.30.230.10">
    <property type="match status" value="1"/>
</dbReference>
<dbReference type="InterPro" id="IPR004161">
    <property type="entry name" value="EFTu-like_2"/>
</dbReference>
<dbReference type="FunFam" id="3.30.70.870:FF:000002">
    <property type="entry name" value="Translation elongation factor 2"/>
    <property type="match status" value="1"/>
</dbReference>
<dbReference type="Proteomes" id="UP000005239">
    <property type="component" value="Unassembled WGS sequence"/>
</dbReference>
<evidence type="ECO:0000313" key="9">
    <source>
        <dbReference type="EnsemblMetazoa" id="PPA40089.1"/>
    </source>
</evidence>
<dbReference type="InterPro" id="IPR020568">
    <property type="entry name" value="Ribosomal_Su5_D2-typ_SF"/>
</dbReference>
<dbReference type="Pfam" id="PF03764">
    <property type="entry name" value="EFG_IV"/>
    <property type="match status" value="1"/>
</dbReference>
<feature type="compositionally biased region" description="Basic and acidic residues" evidence="7">
    <location>
        <begin position="308"/>
        <end position="317"/>
    </location>
</feature>
<evidence type="ECO:0000313" key="10">
    <source>
        <dbReference type="Proteomes" id="UP000005239"/>
    </source>
</evidence>
<feature type="compositionally biased region" description="Polar residues" evidence="7">
    <location>
        <begin position="386"/>
        <end position="399"/>
    </location>
</feature>
<dbReference type="Pfam" id="PF00679">
    <property type="entry name" value="EFG_C"/>
    <property type="match status" value="1"/>
</dbReference>
<dbReference type="PROSITE" id="PS51722">
    <property type="entry name" value="G_TR_2"/>
    <property type="match status" value="1"/>
</dbReference>
<feature type="compositionally biased region" description="Acidic residues" evidence="7">
    <location>
        <begin position="17"/>
        <end position="52"/>
    </location>
</feature>
<dbReference type="Pfam" id="PF00009">
    <property type="entry name" value="GTP_EFTU"/>
    <property type="match status" value="1"/>
</dbReference>
<comment type="subcellular location">
    <subcellularLocation>
        <location evidence="1">Nucleus</location>
    </subcellularLocation>
</comment>
<dbReference type="GO" id="GO:0030623">
    <property type="term" value="F:U5 snRNA binding"/>
    <property type="evidence" value="ECO:0000318"/>
    <property type="project" value="GO_Central"/>
</dbReference>